<dbReference type="EMBL" id="KC012913">
    <property type="protein sequence ID" value="AFX93409.1"/>
    <property type="molecule type" value="Genomic_DNA"/>
</dbReference>
<dbReference type="KEGG" id="vg:22276555"/>
<dbReference type="GeneID" id="22276555"/>
<evidence type="ECO:0008006" key="3">
    <source>
        <dbReference type="Google" id="ProtNLM"/>
    </source>
</evidence>
<evidence type="ECO:0000313" key="2">
    <source>
        <dbReference type="Proteomes" id="UP000028568"/>
    </source>
</evidence>
<protein>
    <recommendedName>
        <fullName evidence="3">Sigma factor</fullName>
    </recommendedName>
</protein>
<evidence type="ECO:0000313" key="1">
    <source>
        <dbReference type="EMBL" id="AFX93409.1"/>
    </source>
</evidence>
<sequence length="220" mass="26610">MKKANNGNRYVIDIDGIPVDFERDLDSLLNRYKNLRWSLYHRYAGILSNDFERQELREYIDEQFIKLVKEYNIRSKVDFPGYIKAKLTLRVQNSYVKKNEKYKRTEIIGKKDYTVESLTEDLNEDFEDNQIMSYVFDDIEFTEVQSELLKELLINPEREDDAFIVSQVAEKFDMKRKEVASELTELRDYVRFKINAYHEYYAKKELNNHRVNTENHIWEN</sequence>
<name>A0A075BDV6_9CAUD</name>
<organism evidence="1 2">
    <name type="scientific">Staphylococcus phage Team1</name>
    <dbReference type="NCBI Taxonomy" id="1262512"/>
    <lineage>
        <taxon>Viruses</taxon>
        <taxon>Duplodnaviria</taxon>
        <taxon>Heunggongvirae</taxon>
        <taxon>Uroviricota</taxon>
        <taxon>Caudoviricetes</taxon>
        <taxon>Herelleviridae</taxon>
        <taxon>Twortvirinae</taxon>
        <taxon>Kayvirus</taxon>
        <taxon>Kayvirus G1</taxon>
    </lineage>
</organism>
<dbReference type="Proteomes" id="UP000028568">
    <property type="component" value="Segment"/>
</dbReference>
<dbReference type="RefSeq" id="YP_009098292.1">
    <property type="nucleotide sequence ID" value="NC_025417.1"/>
</dbReference>
<proteinExistence type="predicted"/>
<accession>A0A075BDV6</accession>
<reference evidence="1 2" key="1">
    <citation type="journal article" date="2014" name="PLoS ONE">
        <title>Improving the Safety of Staphylococcus aureus Polyvalent Phages by Their Production on a Staphylococcus xylosus Strain.</title>
        <authorList>
            <person name="El Haddad L."/>
            <person name="Ben Abdallah N."/>
            <person name="Plante P.L."/>
            <person name="Dumaresq J."/>
            <person name="Katsarava R."/>
            <person name="Labrie S."/>
            <person name="Corbeil J."/>
            <person name="St-Gelais D."/>
            <person name="Moineau S."/>
        </authorList>
    </citation>
    <scope>NUCLEOTIDE SEQUENCE [LARGE SCALE GENOMIC DNA]</scope>
</reference>